<feature type="transmembrane region" description="Helical" evidence="8">
    <location>
        <begin position="88"/>
        <end position="111"/>
    </location>
</feature>
<dbReference type="Pfam" id="PF00909">
    <property type="entry name" value="Ammonium_transp"/>
    <property type="match status" value="1"/>
</dbReference>
<feature type="transmembrane region" description="Helical" evidence="8">
    <location>
        <begin position="159"/>
        <end position="180"/>
    </location>
</feature>
<dbReference type="OrthoDB" id="9814202at2"/>
<feature type="transmembrane region" description="Helical" evidence="8">
    <location>
        <begin position="201"/>
        <end position="218"/>
    </location>
</feature>
<keyword evidence="11" id="KW-1185">Reference proteome</keyword>
<evidence type="ECO:0000256" key="7">
    <source>
        <dbReference type="ARBA" id="ARBA00023177"/>
    </source>
</evidence>
<dbReference type="GO" id="GO:0008519">
    <property type="term" value="F:ammonium channel activity"/>
    <property type="evidence" value="ECO:0007669"/>
    <property type="project" value="InterPro"/>
</dbReference>
<protein>
    <recommendedName>
        <fullName evidence="8">Ammonium transporter</fullName>
    </recommendedName>
</protein>
<dbReference type="InterPro" id="IPR029020">
    <property type="entry name" value="Ammonium/urea_transptr"/>
</dbReference>
<evidence type="ECO:0000256" key="5">
    <source>
        <dbReference type="ARBA" id="ARBA00022989"/>
    </source>
</evidence>
<feature type="transmembrane region" description="Helical" evidence="8">
    <location>
        <begin position="354"/>
        <end position="372"/>
    </location>
</feature>
<dbReference type="EMBL" id="FXXQ01000023">
    <property type="protein sequence ID" value="SMX25679.1"/>
    <property type="molecule type" value="Genomic_DNA"/>
</dbReference>
<dbReference type="InterPro" id="IPR024041">
    <property type="entry name" value="NH4_transpt_AmtB-like_dom"/>
</dbReference>
<dbReference type="NCBIfam" id="TIGR00836">
    <property type="entry name" value="amt"/>
    <property type="match status" value="1"/>
</dbReference>
<dbReference type="SUPFAM" id="SSF111352">
    <property type="entry name" value="Ammonium transporter"/>
    <property type="match status" value="1"/>
</dbReference>
<evidence type="ECO:0000256" key="8">
    <source>
        <dbReference type="RuleBase" id="RU362002"/>
    </source>
</evidence>
<proteinExistence type="inferred from homology"/>
<keyword evidence="4 8" id="KW-0812">Transmembrane</keyword>
<evidence type="ECO:0000313" key="11">
    <source>
        <dbReference type="Proteomes" id="UP000201838"/>
    </source>
</evidence>
<dbReference type="InterPro" id="IPR001905">
    <property type="entry name" value="Ammonium_transpt"/>
</dbReference>
<feature type="transmembrane region" description="Helical" evidence="8">
    <location>
        <begin position="289"/>
        <end position="306"/>
    </location>
</feature>
<feature type="transmembrane region" description="Helical" evidence="8">
    <location>
        <begin position="48"/>
        <end position="68"/>
    </location>
</feature>
<feature type="transmembrane region" description="Helical" evidence="8">
    <location>
        <begin position="263"/>
        <end position="283"/>
    </location>
</feature>
<feature type="transmembrane region" description="Helical" evidence="8">
    <location>
        <begin position="230"/>
        <end position="251"/>
    </location>
</feature>
<evidence type="ECO:0000256" key="3">
    <source>
        <dbReference type="ARBA" id="ARBA00022448"/>
    </source>
</evidence>
<sequence length="417" mass="43555">MMTNVDLLWVIFASALVFLMQGGFLCLESGMTRSKNSINVAIKNLADFCLSTLVFWALGFGLMFGLSYQGWIGSDLFSLNFAKTSPSLAVFFLFQVMFCGAAVTILSGIVAERMKFGAYLFVAVIVSGLLYPVAGHWSWAGLDGTGGSGWLAELGFVDFAGSTVVHSVGGWAGLALVLIVGPRLGRFDDGEGANTIKPSNMPTATLGALLLFIGWLGFNGGSTLVLDDTVPSILINTIVGGCVGAISAGGLRYAVNQRLDVDQFINGALGGLVAVTANCFAVSTGSAALIGLVGGMIVVFFSQILETLKIDDAVGAIPVHLGAGIWGTLATGLYGDLETLGTGLSRLEQVAVQGLGVLVYGIWTFGVAILLFSAGNAAFRFRVTEEEEIAGLNISEHGMQHESEMQTAERLSSDSAG</sequence>
<comment type="similarity">
    <text evidence="2 8">Belongs to the ammonia transporter channel (TC 1.A.11.2) family.</text>
</comment>
<reference evidence="10 11" key="1">
    <citation type="submission" date="2017-05" db="EMBL/GenBank/DDBJ databases">
        <authorList>
            <person name="Song R."/>
            <person name="Chenine A.L."/>
            <person name="Ruprecht R.M."/>
        </authorList>
    </citation>
    <scope>NUCLEOTIDE SEQUENCE [LARGE SCALE GENOMIC DNA]</scope>
    <source>
        <strain evidence="10 11">CECT 8489</strain>
    </source>
</reference>
<organism evidence="10 11">
    <name type="scientific">Boseongicola aestuarii</name>
    <dbReference type="NCBI Taxonomy" id="1470561"/>
    <lineage>
        <taxon>Bacteria</taxon>
        <taxon>Pseudomonadati</taxon>
        <taxon>Pseudomonadota</taxon>
        <taxon>Alphaproteobacteria</taxon>
        <taxon>Rhodobacterales</taxon>
        <taxon>Paracoccaceae</taxon>
        <taxon>Boseongicola</taxon>
    </lineage>
</organism>
<dbReference type="Gene3D" id="1.10.3430.10">
    <property type="entry name" value="Ammonium transporter AmtB like domains"/>
    <property type="match status" value="1"/>
</dbReference>
<dbReference type="PANTHER" id="PTHR11730">
    <property type="entry name" value="AMMONIUM TRANSPORTER"/>
    <property type="match status" value="1"/>
</dbReference>
<name>A0A238J4K3_9RHOB</name>
<feature type="domain" description="Ammonium transporter AmtB-like" evidence="9">
    <location>
        <begin position="9"/>
        <end position="400"/>
    </location>
</feature>
<keyword evidence="5 8" id="KW-1133">Transmembrane helix</keyword>
<accession>A0A238J4K3</accession>
<dbReference type="PROSITE" id="PS01219">
    <property type="entry name" value="AMMONIUM_TRANSP"/>
    <property type="match status" value="1"/>
</dbReference>
<keyword evidence="6 8" id="KW-0472">Membrane</keyword>
<dbReference type="InterPro" id="IPR018047">
    <property type="entry name" value="Ammonium_transpt_CS"/>
</dbReference>
<evidence type="ECO:0000256" key="6">
    <source>
        <dbReference type="ARBA" id="ARBA00023136"/>
    </source>
</evidence>
<evidence type="ECO:0000313" key="10">
    <source>
        <dbReference type="EMBL" id="SMX25679.1"/>
    </source>
</evidence>
<dbReference type="PANTHER" id="PTHR11730:SF6">
    <property type="entry name" value="AMMONIUM TRANSPORTER"/>
    <property type="match status" value="1"/>
</dbReference>
<keyword evidence="3 8" id="KW-0813">Transport</keyword>
<evidence type="ECO:0000256" key="1">
    <source>
        <dbReference type="ARBA" id="ARBA00004141"/>
    </source>
</evidence>
<feature type="transmembrane region" description="Helical" evidence="8">
    <location>
        <begin position="313"/>
        <end position="334"/>
    </location>
</feature>
<dbReference type="GO" id="GO:0005886">
    <property type="term" value="C:plasma membrane"/>
    <property type="evidence" value="ECO:0007669"/>
    <property type="project" value="UniProtKB-SubCell"/>
</dbReference>
<dbReference type="GO" id="GO:0097272">
    <property type="term" value="P:ammonium homeostasis"/>
    <property type="evidence" value="ECO:0007669"/>
    <property type="project" value="TreeGrafter"/>
</dbReference>
<feature type="transmembrane region" description="Helical" evidence="8">
    <location>
        <begin position="6"/>
        <end position="27"/>
    </location>
</feature>
<feature type="transmembrane region" description="Helical" evidence="8">
    <location>
        <begin position="118"/>
        <end position="139"/>
    </location>
</feature>
<evidence type="ECO:0000256" key="2">
    <source>
        <dbReference type="ARBA" id="ARBA00005887"/>
    </source>
</evidence>
<comment type="subcellular location">
    <subcellularLocation>
        <location evidence="8">Cell membrane</location>
        <topology evidence="8">Multi-pass membrane protein</topology>
    </subcellularLocation>
    <subcellularLocation>
        <location evidence="1">Membrane</location>
        <topology evidence="1">Multi-pass membrane protein</topology>
    </subcellularLocation>
</comment>
<gene>
    <name evidence="10" type="primary">nrgA_2</name>
    <name evidence="10" type="ORF">BOA8489_03823</name>
</gene>
<dbReference type="RefSeq" id="WP_093975863.1">
    <property type="nucleotide sequence ID" value="NZ_FXXQ01000023.1"/>
</dbReference>
<evidence type="ECO:0000259" key="9">
    <source>
        <dbReference type="Pfam" id="PF00909"/>
    </source>
</evidence>
<dbReference type="AlphaFoldDB" id="A0A238J4K3"/>
<dbReference type="Proteomes" id="UP000201838">
    <property type="component" value="Unassembled WGS sequence"/>
</dbReference>
<keyword evidence="7 8" id="KW-0924">Ammonia transport</keyword>
<evidence type="ECO:0000256" key="4">
    <source>
        <dbReference type="ARBA" id="ARBA00022692"/>
    </source>
</evidence>